<reference evidence="2 3" key="1">
    <citation type="submission" date="2021-06" db="EMBL/GenBank/DDBJ databases">
        <authorList>
            <person name="Palmer J.M."/>
        </authorList>
    </citation>
    <scope>NUCLEOTIDE SEQUENCE [LARGE SCALE GENOMIC DNA]</scope>
    <source>
        <strain evidence="2 3">GA_2019</strain>
        <tissue evidence="2">Muscle</tissue>
    </source>
</reference>
<evidence type="ECO:0000256" key="1">
    <source>
        <dbReference type="SAM" id="MobiDB-lite"/>
    </source>
</evidence>
<name>A0ABV0ML25_9TELE</name>
<protein>
    <submittedName>
        <fullName evidence="2">Uncharacterized protein</fullName>
    </submittedName>
</protein>
<proteinExistence type="predicted"/>
<feature type="compositionally biased region" description="Low complexity" evidence="1">
    <location>
        <begin position="279"/>
        <end position="291"/>
    </location>
</feature>
<sequence>PQPLLVQVPSPRKAVNLPPPRIPNTQFMGQRMVLKPVRSSSSGIQYYLKPDGSLVQLIPTYQMRPVNPSSTIQGDDCWQRLLVVPGQLFWPKAERALERHRKSTQVPSTRKVVNLLPPVIPSTQFTGQRMVLKPVRSSSSGTQYYLKPDGSLVQLIPTNQLRPVNPSSTIQGASSSPGSSSSSSDSVLQPSASVSQQRTCTLKIIPPHPVKDPIIIKLPHLPPTQVVSSEGSLIGPQGPSHPVVPVNDTPLKPPVCQKADLEVKSVAVTEGVAAEHRSISPQTQPTIQTPTEPAIPRMPPTPALSPPPKPTSDLPHPEQEMDLDVVCVEAIEVVDLVSSSETEDSSDFRESDSEDEKQLIADKQVESSNVCRKI</sequence>
<feature type="compositionally biased region" description="Low complexity" evidence="1">
    <location>
        <begin position="167"/>
        <end position="193"/>
    </location>
</feature>
<gene>
    <name evidence="2" type="ORF">GOODEAATRI_027193</name>
</gene>
<feature type="non-terminal residue" evidence="2">
    <location>
        <position position="1"/>
    </location>
</feature>
<feature type="region of interest" description="Disordered" evidence="1">
    <location>
        <begin position="163"/>
        <end position="193"/>
    </location>
</feature>
<organism evidence="2 3">
    <name type="scientific">Goodea atripinnis</name>
    <dbReference type="NCBI Taxonomy" id="208336"/>
    <lineage>
        <taxon>Eukaryota</taxon>
        <taxon>Metazoa</taxon>
        <taxon>Chordata</taxon>
        <taxon>Craniata</taxon>
        <taxon>Vertebrata</taxon>
        <taxon>Euteleostomi</taxon>
        <taxon>Actinopterygii</taxon>
        <taxon>Neopterygii</taxon>
        <taxon>Teleostei</taxon>
        <taxon>Neoteleostei</taxon>
        <taxon>Acanthomorphata</taxon>
        <taxon>Ovalentaria</taxon>
        <taxon>Atherinomorphae</taxon>
        <taxon>Cyprinodontiformes</taxon>
        <taxon>Goodeidae</taxon>
        <taxon>Goodea</taxon>
    </lineage>
</organism>
<feature type="compositionally biased region" description="Pro residues" evidence="1">
    <location>
        <begin position="296"/>
        <end position="310"/>
    </location>
</feature>
<feature type="region of interest" description="Disordered" evidence="1">
    <location>
        <begin position="275"/>
        <end position="317"/>
    </location>
</feature>
<accession>A0ABV0ML25</accession>
<keyword evidence="3" id="KW-1185">Reference proteome</keyword>
<feature type="compositionally biased region" description="Basic and acidic residues" evidence="1">
    <location>
        <begin position="346"/>
        <end position="365"/>
    </location>
</feature>
<dbReference type="EMBL" id="JAHRIO010003515">
    <property type="protein sequence ID" value="MEQ2159815.1"/>
    <property type="molecule type" value="Genomic_DNA"/>
</dbReference>
<evidence type="ECO:0000313" key="2">
    <source>
        <dbReference type="EMBL" id="MEQ2159815.1"/>
    </source>
</evidence>
<dbReference type="Proteomes" id="UP001476798">
    <property type="component" value="Unassembled WGS sequence"/>
</dbReference>
<feature type="region of interest" description="Disordered" evidence="1">
    <location>
        <begin position="336"/>
        <end position="374"/>
    </location>
</feature>
<comment type="caution">
    <text evidence="2">The sequence shown here is derived from an EMBL/GenBank/DDBJ whole genome shotgun (WGS) entry which is preliminary data.</text>
</comment>
<evidence type="ECO:0000313" key="3">
    <source>
        <dbReference type="Proteomes" id="UP001476798"/>
    </source>
</evidence>